<dbReference type="PANTHER" id="PTHR10131:SF94">
    <property type="entry name" value="TNF RECEPTOR-ASSOCIATED FACTOR 4"/>
    <property type="match status" value="1"/>
</dbReference>
<dbReference type="AlphaFoldDB" id="A0A401GH53"/>
<feature type="zinc finger region" description="TRAF-type" evidence="4">
    <location>
        <begin position="100"/>
        <end position="130"/>
    </location>
</feature>
<evidence type="ECO:0000259" key="6">
    <source>
        <dbReference type="PROSITE" id="PS50089"/>
    </source>
</evidence>
<dbReference type="InterPro" id="IPR013083">
    <property type="entry name" value="Znf_RING/FYVE/PHD"/>
</dbReference>
<keyword evidence="1 4" id="KW-0479">Metal-binding</keyword>
<dbReference type="GeneID" id="38778372"/>
<comment type="caution">
    <text evidence="8">The sequence shown here is derived from an EMBL/GenBank/DDBJ whole genome shotgun (WGS) entry which is preliminary data.</text>
</comment>
<protein>
    <recommendedName>
        <fullName evidence="10">RING-type domain-containing protein</fullName>
    </recommendedName>
</protein>
<feature type="region of interest" description="Disordered" evidence="5">
    <location>
        <begin position="328"/>
        <end position="348"/>
    </location>
</feature>
<dbReference type="GO" id="GO:0008270">
    <property type="term" value="F:zinc ion binding"/>
    <property type="evidence" value="ECO:0007669"/>
    <property type="project" value="UniProtKB-KW"/>
</dbReference>
<dbReference type="SUPFAM" id="SSF49599">
    <property type="entry name" value="TRAF domain-like"/>
    <property type="match status" value="1"/>
</dbReference>
<reference evidence="8 9" key="1">
    <citation type="journal article" date="2018" name="Sci. Rep.">
        <title>Genome sequence of the cauliflower mushroom Sparassis crispa (Hanabiratake) and its association with beneficial usage.</title>
        <authorList>
            <person name="Kiyama R."/>
            <person name="Furutani Y."/>
            <person name="Kawaguchi K."/>
            <person name="Nakanishi T."/>
        </authorList>
    </citation>
    <scope>NUCLEOTIDE SEQUENCE [LARGE SCALE GENOMIC DNA]</scope>
</reference>
<evidence type="ECO:0000313" key="9">
    <source>
        <dbReference type="Proteomes" id="UP000287166"/>
    </source>
</evidence>
<dbReference type="PROSITE" id="PS50089">
    <property type="entry name" value="ZF_RING_2"/>
    <property type="match status" value="1"/>
</dbReference>
<dbReference type="InterPro" id="IPR017907">
    <property type="entry name" value="Znf_RING_CS"/>
</dbReference>
<evidence type="ECO:0000313" key="8">
    <source>
        <dbReference type="EMBL" id="GBE81455.1"/>
    </source>
</evidence>
<feature type="region of interest" description="Disordered" evidence="5">
    <location>
        <begin position="129"/>
        <end position="167"/>
    </location>
</feature>
<evidence type="ECO:0000256" key="2">
    <source>
        <dbReference type="ARBA" id="ARBA00022771"/>
    </source>
</evidence>
<accession>A0A401GH53</accession>
<dbReference type="PANTHER" id="PTHR10131">
    <property type="entry name" value="TNF RECEPTOR ASSOCIATED FACTOR"/>
    <property type="match status" value="1"/>
</dbReference>
<keyword evidence="9" id="KW-1185">Reference proteome</keyword>
<dbReference type="InterPro" id="IPR001841">
    <property type="entry name" value="Znf_RING"/>
</dbReference>
<dbReference type="InterPro" id="IPR001293">
    <property type="entry name" value="Znf_TRAF"/>
</dbReference>
<evidence type="ECO:0008006" key="10">
    <source>
        <dbReference type="Google" id="ProtNLM"/>
    </source>
</evidence>
<evidence type="ECO:0000256" key="3">
    <source>
        <dbReference type="ARBA" id="ARBA00022833"/>
    </source>
</evidence>
<evidence type="ECO:0000256" key="5">
    <source>
        <dbReference type="SAM" id="MobiDB-lite"/>
    </source>
</evidence>
<feature type="compositionally biased region" description="Polar residues" evidence="5">
    <location>
        <begin position="243"/>
        <end position="262"/>
    </location>
</feature>
<evidence type="ECO:0000256" key="4">
    <source>
        <dbReference type="PROSITE-ProRule" id="PRU00207"/>
    </source>
</evidence>
<feature type="compositionally biased region" description="Polar residues" evidence="5">
    <location>
        <begin position="135"/>
        <end position="161"/>
    </location>
</feature>
<dbReference type="RefSeq" id="XP_027612368.1">
    <property type="nucleotide sequence ID" value="XM_027756567.1"/>
</dbReference>
<dbReference type="STRING" id="139825.A0A401GH53"/>
<dbReference type="PROSITE" id="PS00518">
    <property type="entry name" value="ZF_RING_1"/>
    <property type="match status" value="1"/>
</dbReference>
<evidence type="ECO:0000256" key="1">
    <source>
        <dbReference type="ARBA" id="ARBA00022723"/>
    </source>
</evidence>
<feature type="domain" description="TRAF-type" evidence="7">
    <location>
        <begin position="100"/>
        <end position="130"/>
    </location>
</feature>
<feature type="domain" description="RING-type" evidence="6">
    <location>
        <begin position="17"/>
        <end position="56"/>
    </location>
</feature>
<keyword evidence="3 4" id="KW-0862">Zinc</keyword>
<dbReference type="OrthoDB" id="1630758at2759"/>
<dbReference type="Proteomes" id="UP000287166">
    <property type="component" value="Unassembled WGS sequence"/>
</dbReference>
<evidence type="ECO:0000259" key="7">
    <source>
        <dbReference type="PROSITE" id="PS50145"/>
    </source>
</evidence>
<gene>
    <name evidence="8" type="ORF">SCP_0311840</name>
</gene>
<dbReference type="PROSITE" id="PS50145">
    <property type="entry name" value="ZF_TRAF"/>
    <property type="match status" value="1"/>
</dbReference>
<proteinExistence type="predicted"/>
<dbReference type="SUPFAM" id="SSF57850">
    <property type="entry name" value="RING/U-box"/>
    <property type="match status" value="1"/>
</dbReference>
<keyword evidence="2 4" id="KW-0863">Zinc-finger</keyword>
<dbReference type="InParanoid" id="A0A401GH53"/>
<dbReference type="EMBL" id="BFAD01000003">
    <property type="protein sequence ID" value="GBE81455.1"/>
    <property type="molecule type" value="Genomic_DNA"/>
</dbReference>
<feature type="compositionally biased region" description="Polar residues" evidence="5">
    <location>
        <begin position="339"/>
        <end position="348"/>
    </location>
</feature>
<feature type="region of interest" description="Disordered" evidence="5">
    <location>
        <begin position="240"/>
        <end position="272"/>
    </location>
</feature>
<sequence length="515" mass="54479">MSSSYLYVDTPNANLVCCICRSPFVDPCTTRTCCHTFCYKCISMAVDVARQCPIDRSPLSMHDLAPADPVVRNLVDELVVECPQHSKGCPHTCQRLLLTAHLKDSCGFVEVPCPDGKCEQQILRNDVPNHKHAGESSTGAESHPESSLTTPEIETRSTSPRPVSAPTADVLAAENALLRMRLSALEGIVSAMRLEMHAVQRALGPWYRPHDTRTRTPPLELELDARSASEVSHRPVAFEAVPPQQTQVPRPNPSGNAAQPSDSAHGPAAHPVSNVSAVPATAAAESAGINIASYFPPAEDDSTDVYATAEARAPWHTPYHTQAPAAITPARRSSPHPPQASNAQAGPSSAFLSPMPGYLLPYPPFSSSAYPSPSYALPPPTLSPPDINVPPLDPATPLPETLAALHSTLSTLAGSVGALASARASEALHTGEELRGMRAAMHGLRMQLHDVLTALSMRDGSSINSGGVGNEASGAGVPYGVPAGMPPWMAYPPRALGAYMSMHPKPPMPPSTTKL</sequence>
<organism evidence="8 9">
    <name type="scientific">Sparassis crispa</name>
    <dbReference type="NCBI Taxonomy" id="139825"/>
    <lineage>
        <taxon>Eukaryota</taxon>
        <taxon>Fungi</taxon>
        <taxon>Dikarya</taxon>
        <taxon>Basidiomycota</taxon>
        <taxon>Agaricomycotina</taxon>
        <taxon>Agaricomycetes</taxon>
        <taxon>Polyporales</taxon>
        <taxon>Sparassidaceae</taxon>
        <taxon>Sparassis</taxon>
    </lineage>
</organism>
<dbReference type="Gene3D" id="3.30.40.10">
    <property type="entry name" value="Zinc/RING finger domain, C3HC4 (zinc finger)"/>
    <property type="match status" value="1"/>
</dbReference>
<name>A0A401GH53_9APHY</name>